<evidence type="ECO:0000313" key="2">
    <source>
        <dbReference type="EMBL" id="KAJ1968177.1"/>
    </source>
</evidence>
<evidence type="ECO:0000256" key="1">
    <source>
        <dbReference type="SAM" id="MobiDB-lite"/>
    </source>
</evidence>
<comment type="caution">
    <text evidence="2">The sequence shown here is derived from an EMBL/GenBank/DDBJ whole genome shotgun (WGS) entry which is preliminary data.</text>
</comment>
<protein>
    <submittedName>
        <fullName evidence="2">Uncharacterized protein</fullName>
    </submittedName>
</protein>
<evidence type="ECO:0000313" key="3">
    <source>
        <dbReference type="Proteomes" id="UP001151582"/>
    </source>
</evidence>
<dbReference type="Proteomes" id="UP001151582">
    <property type="component" value="Unassembled WGS sequence"/>
</dbReference>
<feature type="non-terminal residue" evidence="2">
    <location>
        <position position="350"/>
    </location>
</feature>
<dbReference type="Gene3D" id="3.30.70.2850">
    <property type="match status" value="1"/>
</dbReference>
<name>A0A9W8ASE6_9FUNG</name>
<proteinExistence type="predicted"/>
<gene>
    <name evidence="2" type="ORF">H4R34_006306</name>
</gene>
<organism evidence="2 3">
    <name type="scientific">Dimargaris verticillata</name>
    <dbReference type="NCBI Taxonomy" id="2761393"/>
    <lineage>
        <taxon>Eukaryota</taxon>
        <taxon>Fungi</taxon>
        <taxon>Fungi incertae sedis</taxon>
        <taxon>Zoopagomycota</taxon>
        <taxon>Kickxellomycotina</taxon>
        <taxon>Dimargaritomycetes</taxon>
        <taxon>Dimargaritales</taxon>
        <taxon>Dimargaritaceae</taxon>
        <taxon>Dimargaris</taxon>
    </lineage>
</organism>
<feature type="non-terminal residue" evidence="2">
    <location>
        <position position="1"/>
    </location>
</feature>
<sequence length="350" mass="38471">EVIDNVQVQEELTSKTGHGFRFKTYTLRFNFYDRQSCLDEYAVTTSDIKRAICRRFIPLLDTVIRKQLRMPNVSTTRIGKDQQLGSQNGDDDDGDGSDAEKPASSGRKSRTKRDPSNDIASNPAVTDLGDDGQSDEEANDEDNDEGDAKQALRRKARQRDFINAGSDDEAGISSDSSSSDDDNMNSDGELNDEFKQDLDALDQSVVEKSQQVSGNQGNVKDSVHLLRLREKVAKATDSSAGGKSAKVRWSSDMNDAELDDDVDGDGIFDRPARKEHVSPFVVNVNFDNKNGEFCELTLKLSAGTPKLLLVSLVEGIAPKAVIRQVPSITRCFPLAKENDNDSRNQIATDG</sequence>
<dbReference type="AlphaFoldDB" id="A0A9W8ASE6"/>
<dbReference type="EMBL" id="JANBQB010002180">
    <property type="protein sequence ID" value="KAJ1968177.1"/>
    <property type="molecule type" value="Genomic_DNA"/>
</dbReference>
<feature type="compositionally biased region" description="Acidic residues" evidence="1">
    <location>
        <begin position="128"/>
        <end position="145"/>
    </location>
</feature>
<reference evidence="2" key="1">
    <citation type="submission" date="2022-07" db="EMBL/GenBank/DDBJ databases">
        <title>Phylogenomic reconstructions and comparative analyses of Kickxellomycotina fungi.</title>
        <authorList>
            <person name="Reynolds N.K."/>
            <person name="Stajich J.E."/>
            <person name="Barry K."/>
            <person name="Grigoriev I.V."/>
            <person name="Crous P."/>
            <person name="Smith M.E."/>
        </authorList>
    </citation>
    <scope>NUCLEOTIDE SEQUENCE</scope>
    <source>
        <strain evidence="2">RSA 567</strain>
    </source>
</reference>
<keyword evidence="3" id="KW-1185">Reference proteome</keyword>
<feature type="region of interest" description="Disordered" evidence="1">
    <location>
        <begin position="74"/>
        <end position="191"/>
    </location>
</feature>
<accession>A0A9W8ASE6</accession>